<sequence length="52" mass="6057">LALVGSFIEREYISYPRNIVSMEKKIEQIPKLQNHLPNKNELQVFPMTPSSQ</sequence>
<accession>A0A0B6ZQG9</accession>
<gene>
    <name evidence="1" type="primary">ORF72231</name>
</gene>
<protein>
    <submittedName>
        <fullName evidence="1">Uncharacterized protein</fullName>
    </submittedName>
</protein>
<name>A0A0B6ZQG9_9EUPU</name>
<organism evidence="1">
    <name type="scientific">Arion vulgaris</name>
    <dbReference type="NCBI Taxonomy" id="1028688"/>
    <lineage>
        <taxon>Eukaryota</taxon>
        <taxon>Metazoa</taxon>
        <taxon>Spiralia</taxon>
        <taxon>Lophotrochozoa</taxon>
        <taxon>Mollusca</taxon>
        <taxon>Gastropoda</taxon>
        <taxon>Heterobranchia</taxon>
        <taxon>Euthyneura</taxon>
        <taxon>Panpulmonata</taxon>
        <taxon>Eupulmonata</taxon>
        <taxon>Stylommatophora</taxon>
        <taxon>Helicina</taxon>
        <taxon>Arionoidea</taxon>
        <taxon>Arionidae</taxon>
        <taxon>Arion</taxon>
    </lineage>
</organism>
<feature type="non-terminal residue" evidence="1">
    <location>
        <position position="1"/>
    </location>
</feature>
<proteinExistence type="predicted"/>
<dbReference type="AlphaFoldDB" id="A0A0B6ZQG9"/>
<evidence type="ECO:0000313" key="1">
    <source>
        <dbReference type="EMBL" id="CEK69945.1"/>
    </source>
</evidence>
<dbReference type="EMBL" id="HACG01023080">
    <property type="protein sequence ID" value="CEK69945.1"/>
    <property type="molecule type" value="Transcribed_RNA"/>
</dbReference>
<reference evidence="1" key="1">
    <citation type="submission" date="2014-12" db="EMBL/GenBank/DDBJ databases">
        <title>Insight into the proteome of Arion vulgaris.</title>
        <authorList>
            <person name="Aradska J."/>
            <person name="Bulat T."/>
            <person name="Smidak R."/>
            <person name="Sarate P."/>
            <person name="Gangsoo J."/>
            <person name="Sialana F."/>
            <person name="Bilban M."/>
            <person name="Lubec G."/>
        </authorList>
    </citation>
    <scope>NUCLEOTIDE SEQUENCE</scope>
    <source>
        <tissue evidence="1">Skin</tissue>
    </source>
</reference>